<dbReference type="Proteomes" id="UP001451782">
    <property type="component" value="Chromosome"/>
</dbReference>
<protein>
    <recommendedName>
        <fullName evidence="4">Sulfotransferase family protein</fullName>
    </recommendedName>
</protein>
<dbReference type="EMBL" id="CP151762">
    <property type="protein sequence ID" value="WZU62404.1"/>
    <property type="molecule type" value="Genomic_DNA"/>
</dbReference>
<accession>A0AAN0LZI4</accession>
<dbReference type="RefSeq" id="WP_342068810.1">
    <property type="nucleotide sequence ID" value="NZ_CP151762.1"/>
</dbReference>
<organism evidence="2 3">
    <name type="scientific">Yoonia algicola</name>
    <dbReference type="NCBI Taxonomy" id="3137368"/>
    <lineage>
        <taxon>Bacteria</taxon>
        <taxon>Pseudomonadati</taxon>
        <taxon>Pseudomonadota</taxon>
        <taxon>Alphaproteobacteria</taxon>
        <taxon>Rhodobacterales</taxon>
        <taxon>Paracoccaceae</taxon>
        <taxon>Yoonia</taxon>
    </lineage>
</organism>
<dbReference type="KEGG" id="yag:AABB28_10880"/>
<feature type="region of interest" description="Disordered" evidence="1">
    <location>
        <begin position="235"/>
        <end position="257"/>
    </location>
</feature>
<evidence type="ECO:0008006" key="4">
    <source>
        <dbReference type="Google" id="ProtNLM"/>
    </source>
</evidence>
<evidence type="ECO:0000313" key="3">
    <source>
        <dbReference type="Proteomes" id="UP001451782"/>
    </source>
</evidence>
<gene>
    <name evidence="2" type="ORF">AABB28_10880</name>
</gene>
<dbReference type="InterPro" id="IPR027417">
    <property type="entry name" value="P-loop_NTPase"/>
</dbReference>
<keyword evidence="3" id="KW-1185">Reference proteome</keyword>
<dbReference type="Gene3D" id="3.40.50.300">
    <property type="entry name" value="P-loop containing nucleotide triphosphate hydrolases"/>
    <property type="match status" value="1"/>
</dbReference>
<proteinExistence type="predicted"/>
<evidence type="ECO:0000256" key="1">
    <source>
        <dbReference type="SAM" id="MobiDB-lite"/>
    </source>
</evidence>
<dbReference type="AlphaFoldDB" id="A0AAN0LZI4"/>
<evidence type="ECO:0000313" key="2">
    <source>
        <dbReference type="EMBL" id="WZU62404.1"/>
    </source>
</evidence>
<name>A0AAN0LZI4_9RHOB</name>
<reference evidence="2 3" key="1">
    <citation type="submission" date="2024-04" db="EMBL/GenBank/DDBJ databases">
        <title>Phylogenomic analyses of a clade within the roseobacter group suggest taxonomic reassignments of species of the genera Aestuariivita, Citreicella, Loktanella, Nautella, Pelagibaca, Ruegeria, Thalassobius, Thiobacimonas and Tropicibacter, and the proposal o.</title>
        <authorList>
            <person name="Jeon C.O."/>
        </authorList>
    </citation>
    <scope>NUCLEOTIDE SEQUENCE [LARGE SCALE GENOMIC DNA]</scope>
    <source>
        <strain evidence="2 3">G8-12</strain>
    </source>
</reference>
<sequence>MIIHAGFHKTGTTTVQNVLKAQHLLQAPHVCVILKSDIRDLCAAALAYSAQPSETRLAIFRDEAAACFGTMPEDDPRPILISAEDLCGAFPGRRGRIGYPHAKALLATLVSQIAPDCAPQVYLSTRAPNAWLKSCYAHNLRHARTCLSLEDFVTAHAGPSLEEIAADIASALGHVPVTTAALEDTSTSVHGPLTPILDLMALPEVLRKPLQPTAVGNPSLPPDILDALLKLNREEDDGATRNAAKKQLVADYQRRTQ</sequence>